<evidence type="ECO:0000313" key="1">
    <source>
        <dbReference type="EMBL" id="KAK4728275.1"/>
    </source>
</evidence>
<reference evidence="1 2" key="1">
    <citation type="submission" date="2023-10" db="EMBL/GenBank/DDBJ databases">
        <title>Genome-Wide Identification Analysis in wild type Solanum Pinnatisectum Reveals Some Genes Defensing Phytophthora Infestans.</title>
        <authorList>
            <person name="Sun C."/>
        </authorList>
    </citation>
    <scope>NUCLEOTIDE SEQUENCE [LARGE SCALE GENOMIC DNA]</scope>
    <source>
        <strain evidence="1">LQN</strain>
        <tissue evidence="1">Leaf</tissue>
    </source>
</reference>
<evidence type="ECO:0008006" key="3">
    <source>
        <dbReference type="Google" id="ProtNLM"/>
    </source>
</evidence>
<dbReference type="SUPFAM" id="SSF52096">
    <property type="entry name" value="ClpP/crotonase"/>
    <property type="match status" value="1"/>
</dbReference>
<gene>
    <name evidence="1" type="ORF">R3W88_021263</name>
</gene>
<evidence type="ECO:0000313" key="2">
    <source>
        <dbReference type="Proteomes" id="UP001311915"/>
    </source>
</evidence>
<name>A0AAV9LRB8_9SOLN</name>
<comment type="caution">
    <text evidence="1">The sequence shown here is derived from an EMBL/GenBank/DDBJ whole genome shotgun (WGS) entry which is preliminary data.</text>
</comment>
<proteinExistence type="predicted"/>
<dbReference type="InterPro" id="IPR023562">
    <property type="entry name" value="ClpP/TepA"/>
</dbReference>
<dbReference type="AlphaFoldDB" id="A0AAV9LRB8"/>
<sequence>MKHRETLIRVYGERTSKLLWVVHEDMERDIFMSAIEARDYGIELPLLDVIFFG</sequence>
<dbReference type="Gene3D" id="3.90.226.10">
    <property type="entry name" value="2-enoyl-CoA Hydratase, Chain A, domain 1"/>
    <property type="match status" value="1"/>
</dbReference>
<protein>
    <recommendedName>
        <fullName evidence="3">Clp protease proteolytic subunit</fullName>
    </recommendedName>
</protein>
<organism evidence="1 2">
    <name type="scientific">Solanum pinnatisectum</name>
    <name type="common">tansyleaf nightshade</name>
    <dbReference type="NCBI Taxonomy" id="50273"/>
    <lineage>
        <taxon>Eukaryota</taxon>
        <taxon>Viridiplantae</taxon>
        <taxon>Streptophyta</taxon>
        <taxon>Embryophyta</taxon>
        <taxon>Tracheophyta</taxon>
        <taxon>Spermatophyta</taxon>
        <taxon>Magnoliopsida</taxon>
        <taxon>eudicotyledons</taxon>
        <taxon>Gunneridae</taxon>
        <taxon>Pentapetalae</taxon>
        <taxon>asterids</taxon>
        <taxon>lamiids</taxon>
        <taxon>Solanales</taxon>
        <taxon>Solanaceae</taxon>
        <taxon>Solanoideae</taxon>
        <taxon>Solaneae</taxon>
        <taxon>Solanum</taxon>
    </lineage>
</organism>
<dbReference type="Proteomes" id="UP001311915">
    <property type="component" value="Unassembled WGS sequence"/>
</dbReference>
<dbReference type="Pfam" id="PF00574">
    <property type="entry name" value="CLP_protease"/>
    <property type="match status" value="1"/>
</dbReference>
<dbReference type="EMBL" id="JAWPEI010000004">
    <property type="protein sequence ID" value="KAK4728275.1"/>
    <property type="molecule type" value="Genomic_DNA"/>
</dbReference>
<keyword evidence="2" id="KW-1185">Reference proteome</keyword>
<dbReference type="InterPro" id="IPR029045">
    <property type="entry name" value="ClpP/crotonase-like_dom_sf"/>
</dbReference>
<accession>A0AAV9LRB8</accession>